<evidence type="ECO:0000313" key="3">
    <source>
        <dbReference type="EMBL" id="GFP24983.1"/>
    </source>
</evidence>
<dbReference type="EMBL" id="BLRX01000029">
    <property type="protein sequence ID" value="GFP24983.1"/>
    <property type="molecule type" value="Genomic_DNA"/>
</dbReference>
<evidence type="ECO:0000313" key="2">
    <source>
        <dbReference type="EMBL" id="GFP22201.1"/>
    </source>
</evidence>
<dbReference type="EMBL" id="BLRY01000002">
    <property type="protein sequence ID" value="GFP26673.1"/>
    <property type="molecule type" value="Genomic_DNA"/>
</dbReference>
<dbReference type="RefSeq" id="WP_176227229.1">
    <property type="nucleotide sequence ID" value="NZ_BLRV01000259.1"/>
</dbReference>
<comment type="caution">
    <text evidence="4">The sequence shown here is derived from an EMBL/GenBank/DDBJ whole genome shotgun (WGS) entry which is preliminary data.</text>
</comment>
<reference evidence="7 8" key="1">
    <citation type="journal article" date="2020" name="Front. Microbiol.">
        <title>Single-cell genomics of novel Actinobacteria with the Wood-Ljungdahl pathway discovered in a serpentinizing system.</title>
        <authorList>
            <person name="Merino N."/>
            <person name="Kawai M."/>
            <person name="Boyd E.S."/>
            <person name="Colman D.R."/>
            <person name="McGlynn S.E."/>
            <person name="Nealson K.H."/>
            <person name="Kurokawa K."/>
            <person name="Hongoh Y."/>
        </authorList>
    </citation>
    <scope>NUCLEOTIDE SEQUENCE [LARGE SCALE GENOMIC DNA]</scope>
    <source>
        <strain evidence="2 10">S06</strain>
        <strain evidence="3 7">S25</strain>
        <strain evidence="4 11">S33</strain>
        <strain evidence="5 8">S42</strain>
        <strain evidence="6 9">S43</strain>
    </source>
</reference>
<keyword evidence="11" id="KW-1185">Reference proteome</keyword>
<protein>
    <submittedName>
        <fullName evidence="4">Uncharacterized protein</fullName>
    </submittedName>
</protein>
<sequence>MAPLSVLPGRIRFENPDVVGKFRASKYLERKIMEAKNRAKRYFKTLLNIAAGAGAVIGGTYIFSRIKEKQDADTRLERMEQIIDEIAVEDEEFQGKKFKAKEAAE</sequence>
<keyword evidence="1" id="KW-0472">Membrane</keyword>
<evidence type="ECO:0000313" key="7">
    <source>
        <dbReference type="Proteomes" id="UP000543224"/>
    </source>
</evidence>
<dbReference type="Proteomes" id="UP000580051">
    <property type="component" value="Unassembled WGS sequence"/>
</dbReference>
<evidence type="ECO:0000313" key="11">
    <source>
        <dbReference type="Proteomes" id="UP000591948"/>
    </source>
</evidence>
<dbReference type="Proteomes" id="UP000568877">
    <property type="component" value="Unassembled WGS sequence"/>
</dbReference>
<dbReference type="Proteomes" id="UP000591948">
    <property type="component" value="Unassembled WGS sequence"/>
</dbReference>
<evidence type="ECO:0000313" key="9">
    <source>
        <dbReference type="Proteomes" id="UP000576480"/>
    </source>
</evidence>
<evidence type="ECO:0000313" key="4">
    <source>
        <dbReference type="EMBL" id="GFP26673.1"/>
    </source>
</evidence>
<name>A0A6V8P308_9ACTN</name>
<dbReference type="EMBL" id="BLSA01000009">
    <property type="protein sequence ID" value="GFP31832.1"/>
    <property type="molecule type" value="Genomic_DNA"/>
</dbReference>
<dbReference type="EMBL" id="BLSB01000038">
    <property type="protein sequence ID" value="GFP34973.1"/>
    <property type="molecule type" value="Genomic_DNA"/>
</dbReference>
<evidence type="ECO:0000313" key="8">
    <source>
        <dbReference type="Proteomes" id="UP000568877"/>
    </source>
</evidence>
<keyword evidence="1" id="KW-1133">Transmembrane helix</keyword>
<evidence type="ECO:0000313" key="10">
    <source>
        <dbReference type="Proteomes" id="UP000580051"/>
    </source>
</evidence>
<evidence type="ECO:0000256" key="1">
    <source>
        <dbReference type="SAM" id="Phobius"/>
    </source>
</evidence>
<evidence type="ECO:0000313" key="6">
    <source>
        <dbReference type="EMBL" id="GFP34973.1"/>
    </source>
</evidence>
<keyword evidence="1" id="KW-0812">Transmembrane</keyword>
<evidence type="ECO:0000313" key="5">
    <source>
        <dbReference type="EMBL" id="GFP31832.1"/>
    </source>
</evidence>
<proteinExistence type="predicted"/>
<dbReference type="Proteomes" id="UP000543224">
    <property type="component" value="Unassembled WGS sequence"/>
</dbReference>
<gene>
    <name evidence="2" type="ORF">HKBW3S06_01428</name>
    <name evidence="3" type="ORF">HKBW3S25_00421</name>
    <name evidence="4" type="ORF">HKBW3S33_00088</name>
    <name evidence="5" type="ORF">HKBW3S42_00138</name>
    <name evidence="6" type="ORF">HKBW3S43_00765</name>
</gene>
<accession>A0A6V8P308</accession>
<feature type="transmembrane region" description="Helical" evidence="1">
    <location>
        <begin position="46"/>
        <end position="64"/>
    </location>
</feature>
<dbReference type="EMBL" id="BLRV01000259">
    <property type="protein sequence ID" value="GFP22201.1"/>
    <property type="molecule type" value="Genomic_DNA"/>
</dbReference>
<dbReference type="Proteomes" id="UP000576480">
    <property type="component" value="Unassembled WGS sequence"/>
</dbReference>
<dbReference type="AlphaFoldDB" id="A0A6V8P308"/>
<organism evidence="4 11">
    <name type="scientific">Candidatus Hakubella thermalkaliphila</name>
    <dbReference type="NCBI Taxonomy" id="2754717"/>
    <lineage>
        <taxon>Bacteria</taxon>
        <taxon>Bacillati</taxon>
        <taxon>Actinomycetota</taxon>
        <taxon>Actinomycetota incertae sedis</taxon>
        <taxon>Candidatus Hakubellales</taxon>
        <taxon>Candidatus Hakubellaceae</taxon>
        <taxon>Candidatus Hakubella</taxon>
    </lineage>
</organism>